<dbReference type="InterPro" id="IPR025202">
    <property type="entry name" value="PLD-like_dom"/>
</dbReference>
<comment type="pathway">
    <text evidence="2 11">Phospholipid metabolism; phosphatidylglycerol biosynthesis; phosphatidylglycerol from CDP-diacylglycerol: step 1/2.</text>
</comment>
<dbReference type="Gene3D" id="3.30.870.10">
    <property type="entry name" value="Endonuclease Chain A"/>
    <property type="match status" value="2"/>
</dbReference>
<sequence length="329" mass="37462">MKSILPERTNEIVGLQHMKLYIFDDTVLISGANLSDSYFTNRQDRYVVFENNKELADFFHDVVTAVGECSFLLGHDGSMSLHPSCSVHPYTGAFSDYRDLLHSKIDDVVSTFQNKERLVAPLGDTMLYPLLQMGLFGYNEEYDLLKSLFSSKNSHMTITMASGYFNCIEEYERLIFSEGQYSMDIITAAPKANGFFGVSGLSGYVPSMYSWVSAGVLQLKEKYKRKGVNLYEYYRDGWTFHAKGLWIETAASVATLVGSSNFGYRSVHRDLEAQVLLVTSNERLRSQLIDERKKLFEFASVLDATALRRADHYIPTIVRMASRIIRNFF</sequence>
<comment type="function">
    <text evidence="1 11">Functions in the biosynthesis of the anionic phospholipids phosphatidylglycerol and cardiolipin.</text>
</comment>
<evidence type="ECO:0000256" key="9">
    <source>
        <dbReference type="ARBA" id="ARBA00023264"/>
    </source>
</evidence>
<keyword evidence="6" id="KW-0677">Repeat</keyword>
<evidence type="ECO:0000256" key="8">
    <source>
        <dbReference type="ARBA" id="ARBA00023209"/>
    </source>
</evidence>
<dbReference type="EMBL" id="UZAH01032215">
    <property type="protein sequence ID" value="VDP20455.1"/>
    <property type="molecule type" value="Genomic_DNA"/>
</dbReference>
<name>A0A3P8CP55_HELPZ</name>
<evidence type="ECO:0000256" key="7">
    <source>
        <dbReference type="ARBA" id="ARBA00023098"/>
    </source>
</evidence>
<evidence type="ECO:0000256" key="1">
    <source>
        <dbReference type="ARBA" id="ARBA00003537"/>
    </source>
</evidence>
<dbReference type="GO" id="GO:0005524">
    <property type="term" value="F:ATP binding"/>
    <property type="evidence" value="ECO:0007669"/>
    <property type="project" value="UniProtKB-KW"/>
</dbReference>
<evidence type="ECO:0000256" key="3">
    <source>
        <dbReference type="ARBA" id="ARBA00010682"/>
    </source>
</evidence>
<keyword evidence="11" id="KW-0547">Nucleotide-binding</keyword>
<keyword evidence="11" id="KW-0496">Mitochondrion</keyword>
<dbReference type="CDD" id="cd09137">
    <property type="entry name" value="PLDc_PGS1_euk_2"/>
    <property type="match status" value="1"/>
</dbReference>
<dbReference type="PROSITE" id="PS50035">
    <property type="entry name" value="PLD"/>
    <property type="match status" value="1"/>
</dbReference>
<dbReference type="InterPro" id="IPR001736">
    <property type="entry name" value="PLipase_D/transphosphatidylase"/>
</dbReference>
<evidence type="ECO:0000256" key="4">
    <source>
        <dbReference type="ARBA" id="ARBA00022516"/>
    </source>
</evidence>
<keyword evidence="9 11" id="KW-1208">Phospholipid metabolism</keyword>
<evidence type="ECO:0000256" key="6">
    <source>
        <dbReference type="ARBA" id="ARBA00022737"/>
    </source>
</evidence>
<keyword evidence="5 11" id="KW-0808">Transferase</keyword>
<dbReference type="PANTHER" id="PTHR12586:SF1">
    <property type="entry name" value="CDP-DIACYLGLYCEROL--GLYCEROL-3-PHOSPHATE 3-PHOSPHATIDYLTRANSFERASE, MITOCHONDRIAL"/>
    <property type="match status" value="1"/>
</dbReference>
<evidence type="ECO:0000256" key="11">
    <source>
        <dbReference type="RuleBase" id="RU365024"/>
    </source>
</evidence>
<feature type="domain" description="PLD phosphodiesterase" evidence="12">
    <location>
        <begin position="12"/>
        <end position="38"/>
    </location>
</feature>
<dbReference type="GO" id="GO:0008444">
    <property type="term" value="F:CDP-diacylglycerol-glycerol-3-phosphate 3-phosphatidyltransferase activity"/>
    <property type="evidence" value="ECO:0007669"/>
    <property type="project" value="UniProtKB-EC"/>
</dbReference>
<dbReference type="SUPFAM" id="SSF56024">
    <property type="entry name" value="Phospholipase D/nuclease"/>
    <property type="match status" value="2"/>
</dbReference>
<protein>
    <recommendedName>
        <fullName evidence="11">CDP-diacylglycerol--glycerol-3-phosphate 3-phosphatidyltransferase</fullName>
        <ecNumber evidence="11">2.7.8.5</ecNumber>
    </recommendedName>
</protein>
<dbReference type="UniPathway" id="UPA00084">
    <property type="reaction ID" value="UER00503"/>
</dbReference>
<accession>A0A3P8CP55</accession>
<dbReference type="SMART" id="SM00155">
    <property type="entry name" value="PLDc"/>
    <property type="match status" value="2"/>
</dbReference>
<dbReference type="Pfam" id="PF00614">
    <property type="entry name" value="PLDc"/>
    <property type="match status" value="1"/>
</dbReference>
<evidence type="ECO:0000259" key="12">
    <source>
        <dbReference type="PROSITE" id="PS50035"/>
    </source>
</evidence>
<dbReference type="EC" id="2.7.8.5" evidence="11"/>
<comment type="similarity">
    <text evidence="3 11">Belongs to the CDP-alcohol phosphatidyltransferase class-II family.</text>
</comment>
<dbReference type="OrthoDB" id="10250191at2759"/>
<evidence type="ECO:0000256" key="10">
    <source>
        <dbReference type="ARBA" id="ARBA00048586"/>
    </source>
</evidence>
<keyword evidence="8 11" id="KW-0594">Phospholipid biosynthesis</keyword>
<evidence type="ECO:0000313" key="13">
    <source>
        <dbReference type="EMBL" id="VDP20455.1"/>
    </source>
</evidence>
<dbReference type="InterPro" id="IPR016270">
    <property type="entry name" value="PGS1"/>
</dbReference>
<dbReference type="Pfam" id="PF13091">
    <property type="entry name" value="PLDc_2"/>
    <property type="match status" value="1"/>
</dbReference>
<proteinExistence type="inferred from homology"/>
<comment type="subcellular location">
    <subcellularLocation>
        <location evidence="11">Mitochondrion</location>
    </subcellularLocation>
</comment>
<reference evidence="13" key="1">
    <citation type="submission" date="2018-11" db="EMBL/GenBank/DDBJ databases">
        <authorList>
            <consortium name="Pathogen Informatics"/>
        </authorList>
    </citation>
    <scope>NUCLEOTIDE SEQUENCE [LARGE SCALE GENOMIC DNA]</scope>
</reference>
<comment type="catalytic activity">
    <reaction evidence="10 11">
        <text>a CDP-1,2-diacyl-sn-glycerol + sn-glycerol 3-phosphate = a 1,2-diacyl-sn-glycero-3-phospho-(1'-sn-glycero-3'-phosphate) + CMP + H(+)</text>
        <dbReference type="Rhea" id="RHEA:12593"/>
        <dbReference type="ChEBI" id="CHEBI:15378"/>
        <dbReference type="ChEBI" id="CHEBI:57597"/>
        <dbReference type="ChEBI" id="CHEBI:58332"/>
        <dbReference type="ChEBI" id="CHEBI:60110"/>
        <dbReference type="ChEBI" id="CHEBI:60377"/>
        <dbReference type="EC" id="2.7.8.5"/>
    </reaction>
</comment>
<dbReference type="AlphaFoldDB" id="A0A3P8CP55"/>
<dbReference type="PANTHER" id="PTHR12586">
    <property type="entry name" value="CDP-DIACYLGLYCEROL--SERINE O-PHOSPHATIDYLTRANSFERASE"/>
    <property type="match status" value="1"/>
</dbReference>
<evidence type="ECO:0000256" key="2">
    <source>
        <dbReference type="ARBA" id="ARBA00005042"/>
    </source>
</evidence>
<keyword evidence="11" id="KW-0067">ATP-binding</keyword>
<dbReference type="GO" id="GO:0005739">
    <property type="term" value="C:mitochondrion"/>
    <property type="evidence" value="ECO:0007669"/>
    <property type="project" value="UniProtKB-SubCell"/>
</dbReference>
<organism evidence="13">
    <name type="scientific">Heligmosomoides polygyrus</name>
    <name type="common">Parasitic roundworm</name>
    <dbReference type="NCBI Taxonomy" id="6339"/>
    <lineage>
        <taxon>Eukaryota</taxon>
        <taxon>Metazoa</taxon>
        <taxon>Ecdysozoa</taxon>
        <taxon>Nematoda</taxon>
        <taxon>Chromadorea</taxon>
        <taxon>Rhabditida</taxon>
        <taxon>Rhabditina</taxon>
        <taxon>Rhabditomorpha</taxon>
        <taxon>Strongyloidea</taxon>
        <taxon>Heligmosomidae</taxon>
        <taxon>Heligmosomoides</taxon>
    </lineage>
</organism>
<gene>
    <name evidence="13" type="ORF">HPBE_LOCUS20521</name>
</gene>
<dbReference type="GO" id="GO:0032049">
    <property type="term" value="P:cardiolipin biosynthetic process"/>
    <property type="evidence" value="ECO:0007669"/>
    <property type="project" value="InterPro"/>
</dbReference>
<dbReference type="PIRSF" id="PIRSF000850">
    <property type="entry name" value="Phospholipase_D_PSS"/>
    <property type="match status" value="1"/>
</dbReference>
<keyword evidence="7 11" id="KW-0443">Lipid metabolism</keyword>
<evidence type="ECO:0000256" key="5">
    <source>
        <dbReference type="ARBA" id="ARBA00022679"/>
    </source>
</evidence>
<keyword evidence="4 11" id="KW-0444">Lipid biosynthesis</keyword>